<dbReference type="EMBL" id="ASHM01042853">
    <property type="protein sequence ID" value="PNX82856.1"/>
    <property type="molecule type" value="Genomic_DNA"/>
</dbReference>
<gene>
    <name evidence="2" type="ORF">L195_g015595</name>
    <name evidence="1" type="ORF">L195_g038892</name>
</gene>
<protein>
    <submittedName>
        <fullName evidence="2">Acyltransferase-like protein chloroplastic-like</fullName>
    </submittedName>
</protein>
<dbReference type="EMBL" id="ASHM01010611">
    <property type="protein sequence ID" value="PNX92457.1"/>
    <property type="molecule type" value="Genomic_DNA"/>
</dbReference>
<keyword evidence="2" id="KW-0808">Transferase</keyword>
<accession>A0A2K3MNS3</accession>
<dbReference type="PANTHER" id="PTHR22753:SF24">
    <property type="entry name" value="ESTERASE_LIPASE_THIOESTERASE FAMILY PROTEIN"/>
    <property type="match status" value="1"/>
</dbReference>
<feature type="non-terminal residue" evidence="2">
    <location>
        <position position="1"/>
    </location>
</feature>
<dbReference type="PANTHER" id="PTHR22753">
    <property type="entry name" value="TRANSMEMBRANE PROTEIN 68"/>
    <property type="match status" value="1"/>
</dbReference>
<evidence type="ECO:0000313" key="2">
    <source>
        <dbReference type="EMBL" id="PNX92457.1"/>
    </source>
</evidence>
<name>A0A2K3MNS3_TRIPR</name>
<keyword evidence="2" id="KW-0012">Acyltransferase</keyword>
<comment type="caution">
    <text evidence="2">The sequence shown here is derived from an EMBL/GenBank/DDBJ whole genome shotgun (WGS) entry which is preliminary data.</text>
</comment>
<dbReference type="GO" id="GO:0016020">
    <property type="term" value="C:membrane"/>
    <property type="evidence" value="ECO:0007669"/>
    <property type="project" value="TreeGrafter"/>
</dbReference>
<evidence type="ECO:0000313" key="1">
    <source>
        <dbReference type="EMBL" id="PNX82856.1"/>
    </source>
</evidence>
<organism evidence="2 3">
    <name type="scientific">Trifolium pratense</name>
    <name type="common">Red clover</name>
    <dbReference type="NCBI Taxonomy" id="57577"/>
    <lineage>
        <taxon>Eukaryota</taxon>
        <taxon>Viridiplantae</taxon>
        <taxon>Streptophyta</taxon>
        <taxon>Embryophyta</taxon>
        <taxon>Tracheophyta</taxon>
        <taxon>Spermatophyta</taxon>
        <taxon>Magnoliopsida</taxon>
        <taxon>eudicotyledons</taxon>
        <taxon>Gunneridae</taxon>
        <taxon>Pentapetalae</taxon>
        <taxon>rosids</taxon>
        <taxon>fabids</taxon>
        <taxon>Fabales</taxon>
        <taxon>Fabaceae</taxon>
        <taxon>Papilionoideae</taxon>
        <taxon>50 kb inversion clade</taxon>
        <taxon>NPAAA clade</taxon>
        <taxon>Hologalegina</taxon>
        <taxon>IRL clade</taxon>
        <taxon>Trifolieae</taxon>
        <taxon>Trifolium</taxon>
    </lineage>
</organism>
<dbReference type="STRING" id="57577.A0A2K3MNS3"/>
<dbReference type="GO" id="GO:0016746">
    <property type="term" value="F:acyltransferase activity"/>
    <property type="evidence" value="ECO:0007669"/>
    <property type="project" value="UniProtKB-KW"/>
</dbReference>
<dbReference type="Proteomes" id="UP000236291">
    <property type="component" value="Unassembled WGS sequence"/>
</dbReference>
<proteinExistence type="predicted"/>
<dbReference type="ExpressionAtlas" id="A0A2K3MNS3">
    <property type="expression patterns" value="baseline"/>
</dbReference>
<evidence type="ECO:0000313" key="3">
    <source>
        <dbReference type="Proteomes" id="UP000236291"/>
    </source>
</evidence>
<reference evidence="2 3" key="1">
    <citation type="journal article" date="2014" name="Am. J. Bot.">
        <title>Genome assembly and annotation for red clover (Trifolium pratense; Fabaceae).</title>
        <authorList>
            <person name="Istvanek J."/>
            <person name="Jaros M."/>
            <person name="Krenek A."/>
            <person name="Repkova J."/>
        </authorList>
    </citation>
    <scope>NUCLEOTIDE SEQUENCE [LARGE SCALE GENOMIC DNA]</scope>
    <source>
        <strain evidence="3">cv. Tatra</strain>
        <tissue evidence="2">Young leaves</tissue>
    </source>
</reference>
<sequence>RAGASGEVANQQVHMPGILPKVPGRFYYYFGKPIETEGRKLELKDREKSQELYLEVQSEVERCIAYLKEKRESDPYRSILSRLLYQATHGFTSDIPTFEI</sequence>
<dbReference type="AlphaFoldDB" id="A0A2K3MNS3"/>
<reference evidence="2 3" key="2">
    <citation type="journal article" date="2017" name="Front. Plant Sci.">
        <title>Gene Classification and Mining of Molecular Markers Useful in Red Clover (Trifolium pratense) Breeding.</title>
        <authorList>
            <person name="Istvanek J."/>
            <person name="Dluhosova J."/>
            <person name="Dluhos P."/>
            <person name="Patkova L."/>
            <person name="Nedelnik J."/>
            <person name="Repkova J."/>
        </authorList>
    </citation>
    <scope>NUCLEOTIDE SEQUENCE [LARGE SCALE GENOMIC DNA]</scope>
    <source>
        <strain evidence="3">cv. Tatra</strain>
        <tissue evidence="2">Young leaves</tissue>
    </source>
</reference>